<dbReference type="InterPro" id="IPR009057">
    <property type="entry name" value="Homeodomain-like_sf"/>
</dbReference>
<evidence type="ECO:0000256" key="1">
    <source>
        <dbReference type="ARBA" id="ARBA00023015"/>
    </source>
</evidence>
<feature type="domain" description="HTH tetR-type" evidence="6">
    <location>
        <begin position="28"/>
        <end position="88"/>
    </location>
</feature>
<gene>
    <name evidence="7" type="ORF">EHYA_03435</name>
</gene>
<dbReference type="GO" id="GO:0003700">
    <property type="term" value="F:DNA-binding transcription factor activity"/>
    <property type="evidence" value="ECO:0007669"/>
    <property type="project" value="TreeGrafter"/>
</dbReference>
<feature type="region of interest" description="Disordered" evidence="5">
    <location>
        <begin position="1"/>
        <end position="28"/>
    </location>
</feature>
<dbReference type="Pfam" id="PF00440">
    <property type="entry name" value="TetR_N"/>
    <property type="match status" value="1"/>
</dbReference>
<keyword evidence="1" id="KW-0805">Transcription regulation</keyword>
<accession>A0A401YMB0</accession>
<dbReference type="SUPFAM" id="SSF48498">
    <property type="entry name" value="Tetracyclin repressor-like, C-terminal domain"/>
    <property type="match status" value="1"/>
</dbReference>
<dbReference type="OrthoDB" id="3519192at2"/>
<dbReference type="PANTHER" id="PTHR30055">
    <property type="entry name" value="HTH-TYPE TRANSCRIPTIONAL REGULATOR RUTR"/>
    <property type="match status" value="1"/>
</dbReference>
<proteinExistence type="predicted"/>
<sequence length="255" mass="28550">MSAPNADDPSGAPAKTAGPRRRRLPRDTLSRQVILEAAERVAARDGLDAFTFQSLAKEVNAHPTSLYRHFRDKDQLVLELIDDLRARSYGGRLEATDSWREDLRTLAHYVHEHLMRYPQFAVQMAARTTRRPTEFANVEFALDALLRAGLDEEDAAMYLRVFGNVVRSLASMEAGMLVLDPETRDGDTLAWQLEYRRLPAERYPRIAAMSGGLRDIGDPRVFDTAVDLFLDAIEARAAQVREARAAKEGAAPEGE</sequence>
<evidence type="ECO:0000313" key="8">
    <source>
        <dbReference type="Proteomes" id="UP000286931"/>
    </source>
</evidence>
<dbReference type="InterPro" id="IPR004111">
    <property type="entry name" value="Repressor_TetR_C"/>
</dbReference>
<evidence type="ECO:0000256" key="5">
    <source>
        <dbReference type="SAM" id="MobiDB-lite"/>
    </source>
</evidence>
<dbReference type="Pfam" id="PF02909">
    <property type="entry name" value="TetR_C_1"/>
    <property type="match status" value="1"/>
</dbReference>
<dbReference type="GO" id="GO:0000976">
    <property type="term" value="F:transcription cis-regulatory region binding"/>
    <property type="evidence" value="ECO:0007669"/>
    <property type="project" value="TreeGrafter"/>
</dbReference>
<name>A0A401YMB0_9ACTN</name>
<dbReference type="RefSeq" id="WP_126637849.1">
    <property type="nucleotide sequence ID" value="NZ_BIFH01000018.1"/>
</dbReference>
<evidence type="ECO:0000256" key="2">
    <source>
        <dbReference type="ARBA" id="ARBA00023125"/>
    </source>
</evidence>
<dbReference type="Gene3D" id="1.10.10.60">
    <property type="entry name" value="Homeodomain-like"/>
    <property type="match status" value="1"/>
</dbReference>
<keyword evidence="2 4" id="KW-0238">DNA-binding</keyword>
<comment type="caution">
    <text evidence="7">The sequence shown here is derived from an EMBL/GenBank/DDBJ whole genome shotgun (WGS) entry which is preliminary data.</text>
</comment>
<dbReference type="EMBL" id="BIFH01000018">
    <property type="protein sequence ID" value="GCD95752.1"/>
    <property type="molecule type" value="Genomic_DNA"/>
</dbReference>
<evidence type="ECO:0000256" key="4">
    <source>
        <dbReference type="PROSITE-ProRule" id="PRU00335"/>
    </source>
</evidence>
<feature type="DNA-binding region" description="H-T-H motif" evidence="4">
    <location>
        <begin position="51"/>
        <end position="70"/>
    </location>
</feature>
<dbReference type="Gene3D" id="1.10.357.10">
    <property type="entry name" value="Tetracycline Repressor, domain 2"/>
    <property type="match status" value="1"/>
</dbReference>
<dbReference type="PANTHER" id="PTHR30055:SF151">
    <property type="entry name" value="TRANSCRIPTIONAL REGULATORY PROTEIN"/>
    <property type="match status" value="1"/>
</dbReference>
<protein>
    <submittedName>
        <fullName evidence="7">TetR family transcriptional regulator</fullName>
    </submittedName>
</protein>
<organism evidence="7 8">
    <name type="scientific">Embleya hyalina</name>
    <dbReference type="NCBI Taxonomy" id="516124"/>
    <lineage>
        <taxon>Bacteria</taxon>
        <taxon>Bacillati</taxon>
        <taxon>Actinomycetota</taxon>
        <taxon>Actinomycetes</taxon>
        <taxon>Kitasatosporales</taxon>
        <taxon>Streptomycetaceae</taxon>
        <taxon>Embleya</taxon>
    </lineage>
</organism>
<dbReference type="PRINTS" id="PR00455">
    <property type="entry name" value="HTHTETR"/>
</dbReference>
<evidence type="ECO:0000259" key="6">
    <source>
        <dbReference type="PROSITE" id="PS50977"/>
    </source>
</evidence>
<dbReference type="InterPro" id="IPR036271">
    <property type="entry name" value="Tet_transcr_reg_TetR-rel_C_sf"/>
</dbReference>
<reference evidence="7 8" key="1">
    <citation type="submission" date="2018-12" db="EMBL/GenBank/DDBJ databases">
        <title>Draft genome sequence of Embleya hyalina NBRC 13850T.</title>
        <authorList>
            <person name="Komaki H."/>
            <person name="Hosoyama A."/>
            <person name="Kimura A."/>
            <person name="Ichikawa N."/>
            <person name="Tamura T."/>
        </authorList>
    </citation>
    <scope>NUCLEOTIDE SEQUENCE [LARGE SCALE GENOMIC DNA]</scope>
    <source>
        <strain evidence="7 8">NBRC 13850</strain>
    </source>
</reference>
<evidence type="ECO:0000256" key="3">
    <source>
        <dbReference type="ARBA" id="ARBA00023163"/>
    </source>
</evidence>
<evidence type="ECO:0000313" key="7">
    <source>
        <dbReference type="EMBL" id="GCD95752.1"/>
    </source>
</evidence>
<keyword evidence="8" id="KW-1185">Reference proteome</keyword>
<keyword evidence="3" id="KW-0804">Transcription</keyword>
<dbReference type="Proteomes" id="UP000286931">
    <property type="component" value="Unassembled WGS sequence"/>
</dbReference>
<dbReference type="AlphaFoldDB" id="A0A401YMB0"/>
<dbReference type="InterPro" id="IPR050109">
    <property type="entry name" value="HTH-type_TetR-like_transc_reg"/>
</dbReference>
<dbReference type="PROSITE" id="PS50977">
    <property type="entry name" value="HTH_TETR_2"/>
    <property type="match status" value="1"/>
</dbReference>
<dbReference type="SUPFAM" id="SSF46689">
    <property type="entry name" value="Homeodomain-like"/>
    <property type="match status" value="1"/>
</dbReference>
<dbReference type="InterPro" id="IPR001647">
    <property type="entry name" value="HTH_TetR"/>
</dbReference>
<dbReference type="GO" id="GO:0045892">
    <property type="term" value="P:negative regulation of DNA-templated transcription"/>
    <property type="evidence" value="ECO:0007669"/>
    <property type="project" value="InterPro"/>
</dbReference>